<dbReference type="CDD" id="cd24032">
    <property type="entry name" value="ASKHA_NBD_TsaB"/>
    <property type="match status" value="1"/>
</dbReference>
<keyword evidence="5" id="KW-0819">tRNA processing</keyword>
<evidence type="ECO:0000256" key="5">
    <source>
        <dbReference type="ARBA" id="ARBA00022694"/>
    </source>
</evidence>
<dbReference type="RefSeq" id="WP_074925754.1">
    <property type="nucleotide sequence ID" value="NZ_FPBL01000001.1"/>
</dbReference>
<comment type="similarity">
    <text evidence="2">Belongs to the KAE1 / TsaD family. TsaB subfamily.</text>
</comment>
<dbReference type="Proteomes" id="UP000183926">
    <property type="component" value="Unassembled WGS sequence"/>
</dbReference>
<dbReference type="NCBIfam" id="TIGR03725">
    <property type="entry name" value="T6A_YeaZ"/>
    <property type="match status" value="1"/>
</dbReference>
<evidence type="ECO:0000256" key="3">
    <source>
        <dbReference type="ARBA" id="ARBA00019012"/>
    </source>
</evidence>
<organism evidence="8 9">
    <name type="scientific">Nitrosomonas eutropha</name>
    <dbReference type="NCBI Taxonomy" id="916"/>
    <lineage>
        <taxon>Bacteria</taxon>
        <taxon>Pseudomonadati</taxon>
        <taxon>Pseudomonadota</taxon>
        <taxon>Betaproteobacteria</taxon>
        <taxon>Nitrosomonadales</taxon>
        <taxon>Nitrosomonadaceae</taxon>
        <taxon>Nitrosomonas</taxon>
    </lineage>
</organism>
<evidence type="ECO:0000313" key="8">
    <source>
        <dbReference type="EMBL" id="SFU27439.1"/>
    </source>
</evidence>
<keyword evidence="4" id="KW-0963">Cytoplasm</keyword>
<dbReference type="GO" id="GO:0002949">
    <property type="term" value="P:tRNA threonylcarbamoyladenosine modification"/>
    <property type="evidence" value="ECO:0007669"/>
    <property type="project" value="InterPro"/>
</dbReference>
<dbReference type="InterPro" id="IPR043129">
    <property type="entry name" value="ATPase_NBD"/>
</dbReference>
<dbReference type="OrthoDB" id="9809995at2"/>
<dbReference type="FunFam" id="3.30.420.40:FF:000097">
    <property type="entry name" value="tRNA threonylcarbamoyladenosine biosynthesis protein TsaB"/>
    <property type="match status" value="1"/>
</dbReference>
<reference evidence="8 9" key="1">
    <citation type="submission" date="2016-10" db="EMBL/GenBank/DDBJ databases">
        <authorList>
            <person name="de Groot N.N."/>
        </authorList>
    </citation>
    <scope>NUCLEOTIDE SEQUENCE [LARGE SCALE GENOMIC DNA]</scope>
    <source>
        <strain evidence="8 9">Nm24</strain>
    </source>
</reference>
<dbReference type="Gene3D" id="3.30.420.40">
    <property type="match status" value="2"/>
</dbReference>
<dbReference type="Pfam" id="PF00814">
    <property type="entry name" value="TsaD"/>
    <property type="match status" value="1"/>
</dbReference>
<proteinExistence type="inferred from homology"/>
<protein>
    <recommendedName>
        <fullName evidence="3">tRNA threonylcarbamoyladenosine biosynthesis protein TsaB</fullName>
    </recommendedName>
    <alternativeName>
        <fullName evidence="6">t(6)A37 threonylcarbamoyladenosine biosynthesis protein TsaB</fullName>
    </alternativeName>
</protein>
<evidence type="ECO:0000313" key="9">
    <source>
        <dbReference type="Proteomes" id="UP000183926"/>
    </source>
</evidence>
<evidence type="ECO:0000256" key="4">
    <source>
        <dbReference type="ARBA" id="ARBA00022490"/>
    </source>
</evidence>
<dbReference type="AlphaFoldDB" id="A0A1I7EU64"/>
<name>A0A1I7EU64_9PROT</name>
<sequence>MNIIALDTSTEYCSLALWLNGNIISREKLAGQRHSELLLPMLQTMLTEAGVALSQIEGIAFGAGPGSFTGLRIACGIAQGLAFARDIPVVGVSTLEALAQQVDASRVLAARDARMGELYFAAYEKMETGWFPVHAPLLCRPETAPEVIGEGWTGCGSGFALHQSVLSKTYSENLQQIIPDCYPHAREIAQLAAIKFANGEGRAAEEALPVYIRNKVALKESERQR</sequence>
<feature type="domain" description="Gcp-like" evidence="7">
    <location>
        <begin position="29"/>
        <end position="191"/>
    </location>
</feature>
<evidence type="ECO:0000256" key="6">
    <source>
        <dbReference type="ARBA" id="ARBA00032446"/>
    </source>
</evidence>
<dbReference type="PANTHER" id="PTHR11735:SF11">
    <property type="entry name" value="TRNA THREONYLCARBAMOYLADENOSINE BIOSYNTHESIS PROTEIN TSAB"/>
    <property type="match status" value="1"/>
</dbReference>
<dbReference type="GO" id="GO:0005829">
    <property type="term" value="C:cytosol"/>
    <property type="evidence" value="ECO:0007669"/>
    <property type="project" value="TreeGrafter"/>
</dbReference>
<dbReference type="SUPFAM" id="SSF53067">
    <property type="entry name" value="Actin-like ATPase domain"/>
    <property type="match status" value="2"/>
</dbReference>
<gene>
    <name evidence="8" type="ORF">SAMN05216339_10129</name>
</gene>
<evidence type="ECO:0000256" key="2">
    <source>
        <dbReference type="ARBA" id="ARBA00010493"/>
    </source>
</evidence>
<dbReference type="EMBL" id="FPBL01000001">
    <property type="protein sequence ID" value="SFU27439.1"/>
    <property type="molecule type" value="Genomic_DNA"/>
</dbReference>
<evidence type="ECO:0000259" key="7">
    <source>
        <dbReference type="Pfam" id="PF00814"/>
    </source>
</evidence>
<dbReference type="InterPro" id="IPR022496">
    <property type="entry name" value="T6A_TsaB"/>
</dbReference>
<dbReference type="InterPro" id="IPR000905">
    <property type="entry name" value="Gcp-like_dom"/>
</dbReference>
<comment type="subcellular location">
    <subcellularLocation>
        <location evidence="1">Cytoplasm</location>
    </subcellularLocation>
</comment>
<accession>A0A1I7EU64</accession>
<dbReference type="PANTHER" id="PTHR11735">
    <property type="entry name" value="TRNA N6-ADENOSINE THREONYLCARBAMOYLTRANSFERASE"/>
    <property type="match status" value="1"/>
</dbReference>
<evidence type="ECO:0000256" key="1">
    <source>
        <dbReference type="ARBA" id="ARBA00004496"/>
    </source>
</evidence>